<evidence type="ECO:0000256" key="5">
    <source>
        <dbReference type="ARBA" id="ARBA00022821"/>
    </source>
</evidence>
<dbReference type="PRINTS" id="PR00364">
    <property type="entry name" value="DISEASERSIST"/>
</dbReference>
<dbReference type="InterPro" id="IPR057135">
    <property type="entry name" value="At4g27190-like_LRR"/>
</dbReference>
<dbReference type="InterPro" id="IPR032675">
    <property type="entry name" value="LRR_dom_sf"/>
</dbReference>
<keyword evidence="11" id="KW-1185">Reference proteome</keyword>
<dbReference type="FunFam" id="1.10.10.10:FF:000322">
    <property type="entry name" value="Probable disease resistance protein At1g63360"/>
    <property type="match status" value="1"/>
</dbReference>
<dbReference type="SUPFAM" id="SSF52540">
    <property type="entry name" value="P-loop containing nucleoside triphosphate hydrolases"/>
    <property type="match status" value="1"/>
</dbReference>
<keyword evidence="5" id="KW-0611">Plant defense</keyword>
<dbReference type="GO" id="GO:0043531">
    <property type="term" value="F:ADP binding"/>
    <property type="evidence" value="ECO:0007669"/>
    <property type="project" value="InterPro"/>
</dbReference>
<dbReference type="SMART" id="SM00369">
    <property type="entry name" value="LRR_TYP"/>
    <property type="match status" value="3"/>
</dbReference>
<evidence type="ECO:0000313" key="10">
    <source>
        <dbReference type="EMBL" id="KAK7257117.1"/>
    </source>
</evidence>
<evidence type="ECO:0000259" key="8">
    <source>
        <dbReference type="Pfam" id="PF23247"/>
    </source>
</evidence>
<name>A0AAN9EGL8_CROPI</name>
<dbReference type="Gene3D" id="3.80.10.10">
    <property type="entry name" value="Ribonuclease Inhibitor"/>
    <property type="match status" value="2"/>
</dbReference>
<feature type="domain" description="Disease resistance protein winged helix" evidence="9">
    <location>
        <begin position="408"/>
        <end position="477"/>
    </location>
</feature>
<dbReference type="InterPro" id="IPR042197">
    <property type="entry name" value="Apaf_helical"/>
</dbReference>
<dbReference type="Gene3D" id="3.40.50.300">
    <property type="entry name" value="P-loop containing nucleotide triphosphate hydrolases"/>
    <property type="match status" value="1"/>
</dbReference>
<dbReference type="FunFam" id="3.40.50.300:FF:001091">
    <property type="entry name" value="Probable disease resistance protein At1g61300"/>
    <property type="match status" value="1"/>
</dbReference>
<evidence type="ECO:0000256" key="6">
    <source>
        <dbReference type="ARBA" id="ARBA00022840"/>
    </source>
</evidence>
<dbReference type="Pfam" id="PF23247">
    <property type="entry name" value="LRR_RPS2"/>
    <property type="match status" value="1"/>
</dbReference>
<evidence type="ECO:0000256" key="1">
    <source>
        <dbReference type="ARBA" id="ARBA00008894"/>
    </source>
</evidence>
<dbReference type="InterPro" id="IPR001611">
    <property type="entry name" value="Leu-rich_rpt"/>
</dbReference>
<comment type="caution">
    <text evidence="10">The sequence shown here is derived from an EMBL/GenBank/DDBJ whole genome shotgun (WGS) entry which is preliminary data.</text>
</comment>
<dbReference type="Proteomes" id="UP001372338">
    <property type="component" value="Unassembled WGS sequence"/>
</dbReference>
<feature type="domain" description="NB-ARC" evidence="7">
    <location>
        <begin position="157"/>
        <end position="323"/>
    </location>
</feature>
<dbReference type="InterPro" id="IPR050905">
    <property type="entry name" value="Plant_NBS-LRR"/>
</dbReference>
<keyword evidence="4" id="KW-0547">Nucleotide-binding</keyword>
<dbReference type="PANTHER" id="PTHR33463">
    <property type="entry name" value="NB-ARC DOMAIN-CONTAINING PROTEIN-RELATED"/>
    <property type="match status" value="1"/>
</dbReference>
<evidence type="ECO:0000259" key="9">
    <source>
        <dbReference type="Pfam" id="PF23559"/>
    </source>
</evidence>
<keyword evidence="6" id="KW-0067">ATP-binding</keyword>
<protein>
    <submittedName>
        <fullName evidence="10">Uncharacterized protein</fullName>
    </submittedName>
</protein>
<dbReference type="AlphaFoldDB" id="A0AAN9EGL8"/>
<dbReference type="EMBL" id="JAYWIO010000006">
    <property type="protein sequence ID" value="KAK7257117.1"/>
    <property type="molecule type" value="Genomic_DNA"/>
</dbReference>
<keyword evidence="2" id="KW-0433">Leucine-rich repeat</keyword>
<feature type="domain" description="Disease resistance protein At4g27190-like leucine-rich repeats" evidence="8">
    <location>
        <begin position="813"/>
        <end position="926"/>
    </location>
</feature>
<dbReference type="PANTHER" id="PTHR33463:SF212">
    <property type="entry name" value="AND NB-ARC DOMAINS-CONTAINING DISEASE RESISTANCE PROTEIN, PUTATIVE-RELATED"/>
    <property type="match status" value="1"/>
</dbReference>
<reference evidence="10 11" key="1">
    <citation type="submission" date="2024-01" db="EMBL/GenBank/DDBJ databases">
        <title>The genomes of 5 underutilized Papilionoideae crops provide insights into root nodulation and disease resistanc.</title>
        <authorList>
            <person name="Yuan L."/>
        </authorList>
    </citation>
    <scope>NUCLEOTIDE SEQUENCE [LARGE SCALE GENOMIC DNA]</scope>
    <source>
        <strain evidence="10">ZHUSHIDOU_FW_LH</strain>
        <tissue evidence="10">Leaf</tissue>
    </source>
</reference>
<gene>
    <name evidence="10" type="ORF">RIF29_30849</name>
</gene>
<evidence type="ECO:0000256" key="4">
    <source>
        <dbReference type="ARBA" id="ARBA00022741"/>
    </source>
</evidence>
<dbReference type="InterPro" id="IPR027417">
    <property type="entry name" value="P-loop_NTPase"/>
</dbReference>
<dbReference type="Gene3D" id="1.10.8.430">
    <property type="entry name" value="Helical domain of apoptotic protease-activating factors"/>
    <property type="match status" value="1"/>
</dbReference>
<dbReference type="GO" id="GO:0006952">
    <property type="term" value="P:defense response"/>
    <property type="evidence" value="ECO:0007669"/>
    <property type="project" value="UniProtKB-KW"/>
</dbReference>
<accession>A0AAN9EGL8</accession>
<dbReference type="InterPro" id="IPR058922">
    <property type="entry name" value="WHD_DRP"/>
</dbReference>
<evidence type="ECO:0000256" key="3">
    <source>
        <dbReference type="ARBA" id="ARBA00022737"/>
    </source>
</evidence>
<keyword evidence="3" id="KW-0677">Repeat</keyword>
<dbReference type="GO" id="GO:0005524">
    <property type="term" value="F:ATP binding"/>
    <property type="evidence" value="ECO:0007669"/>
    <property type="project" value="UniProtKB-KW"/>
</dbReference>
<evidence type="ECO:0000256" key="2">
    <source>
        <dbReference type="ARBA" id="ARBA00022614"/>
    </source>
</evidence>
<dbReference type="InterPro" id="IPR003591">
    <property type="entry name" value="Leu-rich_rpt_typical-subtyp"/>
</dbReference>
<comment type="similarity">
    <text evidence="1">Belongs to the disease resistance NB-LRR family.</text>
</comment>
<sequence length="1009" mass="114731">MYPLQVKVILMEMIGPIYELFKLMRSPIGKLFTYHRSLNKNTVVLHRELQALYSRKEDIESMIQTQLHTGKEMKKEVMLWLQNVQSIRDEVEVINQEVGEGRFFSRARLGKLVSKKIQIVEELYQKGSFADSVVVDAPLSIDLLPTTAIIGETTAKRCMEEVWTFLMDENINKVGVYGMGGVGKTTILKHIYNRLLTEVTLFDQVVWVTVSKTANVFQLQNDIAQAFELIIPENQNETIRAAKLYSMLKMRQSYVLILDDLWEDFNLEDVGIPEPVKDNKCKLLLTTRSSDICSKMECKQIKVPLLSHEEAWELFLEKVGKETITSGIIEKIAKDIATECDRLPLAIVTVARSMKGVSDISGWRNALEELRDSTKGLNDMRRVYEHLKFSYLHLQDEGLKQCLLYCTLYPEDQNIGRKELIELLIAEGVIEGRTRQAELDKGHAMLNRLENACLLESVMDNQNNRWVKMHDLIRDIALQITSMRFLVKAGLCLREFPCMEEWTENLIKVSLMQNFISEIPSTISPKCPRLSTLLLSSTYLTQIPHSFFLHLSALQILDLSDTSIEHLPNSISDLETLTTLLLRGCTRLVYVPPVNKLVELRKLDLNHTKIKEVPKGMEMLKKLKYLNLYAEYLEILPHTILPKLPCLQFLVVYGASKTLKLKGEEIACLRNLEAFAGQFYGPDDLNAYVRSVKEMPNNYIIRVGAGNRVTIQEEKESFEKDVKLTNCIINGDKQSPLLLPEDMQTLSVEQCHDISSLIDVLSLNTATKLRSCAVGGCNGIKYLVGPASIIALETLESLQLFSLNNLHALLKDGATSLAPGTFSSLKKFEIIGCDNISNLFTKSMLFHLQNLEDLKVKYCRKIEEIISTEMEERSGEKENQTVTTLPVLKKLHFYSLPKLKSIYTGTLECSSLEVFEAYQCPNLKRIPLFEQQPLPALQRISAYKEWWETLEWDQPRAKDALQPFLQFDIISILLASPCTPKNISIQRMVGNLGMGPTKSQGCSSAFSSI</sequence>
<proteinExistence type="inferred from homology"/>
<dbReference type="Pfam" id="PF00931">
    <property type="entry name" value="NB-ARC"/>
    <property type="match status" value="1"/>
</dbReference>
<evidence type="ECO:0000313" key="11">
    <source>
        <dbReference type="Proteomes" id="UP001372338"/>
    </source>
</evidence>
<organism evidence="10 11">
    <name type="scientific">Crotalaria pallida</name>
    <name type="common">Smooth rattlebox</name>
    <name type="synonym">Crotalaria striata</name>
    <dbReference type="NCBI Taxonomy" id="3830"/>
    <lineage>
        <taxon>Eukaryota</taxon>
        <taxon>Viridiplantae</taxon>
        <taxon>Streptophyta</taxon>
        <taxon>Embryophyta</taxon>
        <taxon>Tracheophyta</taxon>
        <taxon>Spermatophyta</taxon>
        <taxon>Magnoliopsida</taxon>
        <taxon>eudicotyledons</taxon>
        <taxon>Gunneridae</taxon>
        <taxon>Pentapetalae</taxon>
        <taxon>rosids</taxon>
        <taxon>fabids</taxon>
        <taxon>Fabales</taxon>
        <taxon>Fabaceae</taxon>
        <taxon>Papilionoideae</taxon>
        <taxon>50 kb inversion clade</taxon>
        <taxon>genistoids sensu lato</taxon>
        <taxon>core genistoids</taxon>
        <taxon>Crotalarieae</taxon>
        <taxon>Crotalaria</taxon>
    </lineage>
</organism>
<dbReference type="Pfam" id="PF13855">
    <property type="entry name" value="LRR_8"/>
    <property type="match status" value="1"/>
</dbReference>
<dbReference type="Pfam" id="PF23559">
    <property type="entry name" value="WHD_DRP"/>
    <property type="match status" value="1"/>
</dbReference>
<dbReference type="SUPFAM" id="SSF52058">
    <property type="entry name" value="L domain-like"/>
    <property type="match status" value="1"/>
</dbReference>
<dbReference type="InterPro" id="IPR002182">
    <property type="entry name" value="NB-ARC"/>
</dbReference>
<evidence type="ECO:0000259" key="7">
    <source>
        <dbReference type="Pfam" id="PF00931"/>
    </source>
</evidence>